<sequence>MIESIHACVDLLHVGYRVKDAYDPIILNVYHCLKMENLNDEQYMLHIDSLLNKSIHDLNETEVYTYITYVFEKENYVPSFLKSVIESGMFKELLLRYLSLKESDTLQCVKLNRNLLSKWHYASISEEVAQNLTISANGRVYLTRYVMSKEGVQALKTQQATISKEDAYAILEAMASLDLETKEVEENGWQLRMYKNVGGKNRLVKTIVHDEKNPKGFNEWIRSLLPFEHLFVFGGSYYSWEK</sequence>
<protein>
    <submittedName>
        <fullName evidence="1">Uncharacterized protein</fullName>
    </submittedName>
</protein>
<reference evidence="1 2" key="1">
    <citation type="submission" date="2019-08" db="EMBL/GenBank/DDBJ databases">
        <title>In-depth cultivation of the pig gut microbiome towards novel bacterial diversity and tailored functional studies.</title>
        <authorList>
            <person name="Wylensek D."/>
            <person name="Hitch T.C.A."/>
            <person name="Clavel T."/>
        </authorList>
    </citation>
    <scope>NUCLEOTIDE SEQUENCE [LARGE SCALE GENOMIC DNA]</scope>
    <source>
        <strain evidence="1 2">LKV-472-APC-3</strain>
    </source>
</reference>
<dbReference type="AlphaFoldDB" id="A0A6N7VHP0"/>
<dbReference type="GeneID" id="93159028"/>
<keyword evidence="2" id="KW-1185">Reference proteome</keyword>
<dbReference type="Proteomes" id="UP000434241">
    <property type="component" value="Unassembled WGS sequence"/>
</dbReference>
<proteinExistence type="predicted"/>
<gene>
    <name evidence="1" type="ORF">FYJ55_06950</name>
</gene>
<organism evidence="1 2">
    <name type="scientific">Holdemanella porci</name>
    <dbReference type="NCBI Taxonomy" id="2652276"/>
    <lineage>
        <taxon>Bacteria</taxon>
        <taxon>Bacillati</taxon>
        <taxon>Bacillota</taxon>
        <taxon>Erysipelotrichia</taxon>
        <taxon>Erysipelotrichales</taxon>
        <taxon>Erysipelotrichaceae</taxon>
        <taxon>Holdemanella</taxon>
    </lineage>
</organism>
<evidence type="ECO:0000313" key="2">
    <source>
        <dbReference type="Proteomes" id="UP000434241"/>
    </source>
</evidence>
<name>A0A6N7VHP0_9FIRM</name>
<dbReference type="RefSeq" id="WP_154556215.1">
    <property type="nucleotide sequence ID" value="NZ_JAQXZU010000050.1"/>
</dbReference>
<comment type="caution">
    <text evidence="1">The sequence shown here is derived from an EMBL/GenBank/DDBJ whole genome shotgun (WGS) entry which is preliminary data.</text>
</comment>
<evidence type="ECO:0000313" key="1">
    <source>
        <dbReference type="EMBL" id="MSS56629.1"/>
    </source>
</evidence>
<dbReference type="EMBL" id="VUMR01000035">
    <property type="protein sequence ID" value="MSS56629.1"/>
    <property type="molecule type" value="Genomic_DNA"/>
</dbReference>
<accession>A0A6N7VHP0</accession>